<dbReference type="InterPro" id="IPR029058">
    <property type="entry name" value="AB_hydrolase_fold"/>
</dbReference>
<organism evidence="4 5">
    <name type="scientific">Diplogelasinospora grovesii</name>
    <dbReference type="NCBI Taxonomy" id="303347"/>
    <lineage>
        <taxon>Eukaryota</taxon>
        <taxon>Fungi</taxon>
        <taxon>Dikarya</taxon>
        <taxon>Ascomycota</taxon>
        <taxon>Pezizomycotina</taxon>
        <taxon>Sordariomycetes</taxon>
        <taxon>Sordariomycetidae</taxon>
        <taxon>Sordariales</taxon>
        <taxon>Diplogelasinosporaceae</taxon>
        <taxon>Diplogelasinospora</taxon>
    </lineage>
</organism>
<keyword evidence="2" id="KW-1015">Disulfide bond</keyword>
<evidence type="ECO:0000256" key="2">
    <source>
        <dbReference type="ARBA" id="ARBA00023157"/>
    </source>
</evidence>
<name>A0AAN6NDF2_9PEZI</name>
<protein>
    <submittedName>
        <fullName evidence="4">Acetylxylan esterase At 0.90 angstrom resolution</fullName>
    </submittedName>
</protein>
<evidence type="ECO:0000313" key="5">
    <source>
        <dbReference type="Proteomes" id="UP001303473"/>
    </source>
</evidence>
<accession>A0AAN6NDF2</accession>
<keyword evidence="1" id="KW-0378">Hydrolase</keyword>
<evidence type="ECO:0000313" key="4">
    <source>
        <dbReference type="EMBL" id="KAK3943019.1"/>
    </source>
</evidence>
<evidence type="ECO:0000256" key="3">
    <source>
        <dbReference type="SAM" id="SignalP"/>
    </source>
</evidence>
<reference evidence="5" key="1">
    <citation type="journal article" date="2023" name="Mol. Phylogenet. Evol.">
        <title>Genome-scale phylogeny and comparative genomics of the fungal order Sordariales.</title>
        <authorList>
            <person name="Hensen N."/>
            <person name="Bonometti L."/>
            <person name="Westerberg I."/>
            <person name="Brannstrom I.O."/>
            <person name="Guillou S."/>
            <person name="Cros-Aarteil S."/>
            <person name="Calhoun S."/>
            <person name="Haridas S."/>
            <person name="Kuo A."/>
            <person name="Mondo S."/>
            <person name="Pangilinan J."/>
            <person name="Riley R."/>
            <person name="LaButti K."/>
            <person name="Andreopoulos B."/>
            <person name="Lipzen A."/>
            <person name="Chen C."/>
            <person name="Yan M."/>
            <person name="Daum C."/>
            <person name="Ng V."/>
            <person name="Clum A."/>
            <person name="Steindorff A."/>
            <person name="Ohm R.A."/>
            <person name="Martin F."/>
            <person name="Silar P."/>
            <person name="Natvig D.O."/>
            <person name="Lalanne C."/>
            <person name="Gautier V."/>
            <person name="Ament-Velasquez S.L."/>
            <person name="Kruys A."/>
            <person name="Hutchinson M.I."/>
            <person name="Powell A.J."/>
            <person name="Barry K."/>
            <person name="Miller A.N."/>
            <person name="Grigoriev I.V."/>
            <person name="Debuchy R."/>
            <person name="Gladieux P."/>
            <person name="Hiltunen Thoren M."/>
            <person name="Johannesson H."/>
        </authorList>
    </citation>
    <scope>NUCLEOTIDE SEQUENCE [LARGE SCALE GENOMIC DNA]</scope>
    <source>
        <strain evidence="5">CBS 340.73</strain>
    </source>
</reference>
<evidence type="ECO:0000256" key="1">
    <source>
        <dbReference type="ARBA" id="ARBA00022801"/>
    </source>
</evidence>
<dbReference type="SMART" id="SM01110">
    <property type="entry name" value="Cutinase"/>
    <property type="match status" value="1"/>
</dbReference>
<sequence>MKLSSLRRSIALLAAVVRTVSASPTIPQIINADTVTLAFNGSIDFNITVCPEIHIFGARETTTPQGFGSSITLIDLLNNTFPGRVTAEQIFYPAAGGSNAEYSASVTAGVQAVVQQTAAFTAMCPQSIVIMHGYSQGAQIMDDAFCGGPDGVSLNSSGVSLVSRQTASNVAAIILMGDPRHVDGFPPNVGNATGFGFAARPKGFRCPAFENRMQSYCDSPDPFCSNGTSIATHQGYGQEYGKQALAFILGKLLIS</sequence>
<keyword evidence="5" id="KW-1185">Reference proteome</keyword>
<dbReference type="EMBL" id="MU853769">
    <property type="protein sequence ID" value="KAK3943019.1"/>
    <property type="molecule type" value="Genomic_DNA"/>
</dbReference>
<proteinExistence type="predicted"/>
<keyword evidence="3" id="KW-0732">Signal</keyword>
<feature type="signal peptide" evidence="3">
    <location>
        <begin position="1"/>
        <end position="22"/>
    </location>
</feature>
<gene>
    <name evidence="4" type="ORF">QBC46DRAFT_255241</name>
</gene>
<dbReference type="PANTHER" id="PTHR33630">
    <property type="entry name" value="CUTINASE RV1984C-RELATED-RELATED"/>
    <property type="match status" value="1"/>
</dbReference>
<dbReference type="PANTHER" id="PTHR33630:SF13">
    <property type="entry name" value="ACETYLXYLAN ESTERASE"/>
    <property type="match status" value="1"/>
</dbReference>
<dbReference type="InterPro" id="IPR000675">
    <property type="entry name" value="Cutinase/axe"/>
</dbReference>
<dbReference type="SUPFAM" id="SSF53474">
    <property type="entry name" value="alpha/beta-Hydrolases"/>
    <property type="match status" value="1"/>
</dbReference>
<dbReference type="AlphaFoldDB" id="A0AAN6NDF2"/>
<dbReference type="GO" id="GO:0052689">
    <property type="term" value="F:carboxylic ester hydrolase activity"/>
    <property type="evidence" value="ECO:0007669"/>
    <property type="project" value="UniProtKB-ARBA"/>
</dbReference>
<dbReference type="Pfam" id="PF01083">
    <property type="entry name" value="Cutinase"/>
    <property type="match status" value="1"/>
</dbReference>
<dbReference type="Proteomes" id="UP001303473">
    <property type="component" value="Unassembled WGS sequence"/>
</dbReference>
<dbReference type="Gene3D" id="3.40.50.1820">
    <property type="entry name" value="alpha/beta hydrolase"/>
    <property type="match status" value="1"/>
</dbReference>
<comment type="caution">
    <text evidence="4">The sequence shown here is derived from an EMBL/GenBank/DDBJ whole genome shotgun (WGS) entry which is preliminary data.</text>
</comment>
<feature type="chain" id="PRO_5042961757" evidence="3">
    <location>
        <begin position="23"/>
        <end position="255"/>
    </location>
</feature>